<reference evidence="2" key="1">
    <citation type="journal article" date="2021" name="bioRxiv">
        <title>Whole Genome Assembly and Annotation of Northern Wild Rice, Zizania palustris L., Supports a Whole Genome Duplication in the Zizania Genus.</title>
        <authorList>
            <person name="Haas M."/>
            <person name="Kono T."/>
            <person name="Macchietto M."/>
            <person name="Millas R."/>
            <person name="McGilp L."/>
            <person name="Shao M."/>
            <person name="Duquette J."/>
            <person name="Hirsch C.N."/>
            <person name="Kimball J."/>
        </authorList>
    </citation>
    <scope>NUCLEOTIDE SEQUENCE</scope>
    <source>
        <tissue evidence="2">Fresh leaf tissue</tissue>
    </source>
</reference>
<dbReference type="Proteomes" id="UP000729402">
    <property type="component" value="Unassembled WGS sequence"/>
</dbReference>
<feature type="signal peptide" evidence="1">
    <location>
        <begin position="1"/>
        <end position="21"/>
    </location>
</feature>
<dbReference type="EMBL" id="JAAALK010000082">
    <property type="protein sequence ID" value="KAG8083991.1"/>
    <property type="molecule type" value="Genomic_DNA"/>
</dbReference>
<protein>
    <submittedName>
        <fullName evidence="2">Uncharacterized protein</fullName>
    </submittedName>
</protein>
<name>A0A8J5TM99_ZIZPA</name>
<sequence>MASYPGSWILTPGLSFPATFAAIVFLLQGDHSVEHTSSPETNSHSEEMHVNISQLVEDVVGHMYDDTPMVDGQAPLKNGHKSCFLGYRKYIDIDHPYRLDADSFHGTIELGTEPTTYYDHPILDDIIALGNFKDSRTYKSGEYAERLSTASDQGLSGELDVEDQGGRVKLEKISRVHEETERDSNGRLIATACRPCSQEGDFATELPARIVPHPDVHNYQQLIRNTKIPMFDGRDYAYWKVRLEAYLLSQGSVIWDIVASQYTIPKTHHSIWEVKISSIEESASFDTLTCNELFSKLKSTEIA</sequence>
<evidence type="ECO:0000313" key="3">
    <source>
        <dbReference type="Proteomes" id="UP000729402"/>
    </source>
</evidence>
<organism evidence="2 3">
    <name type="scientific">Zizania palustris</name>
    <name type="common">Northern wild rice</name>
    <dbReference type="NCBI Taxonomy" id="103762"/>
    <lineage>
        <taxon>Eukaryota</taxon>
        <taxon>Viridiplantae</taxon>
        <taxon>Streptophyta</taxon>
        <taxon>Embryophyta</taxon>
        <taxon>Tracheophyta</taxon>
        <taxon>Spermatophyta</taxon>
        <taxon>Magnoliopsida</taxon>
        <taxon>Liliopsida</taxon>
        <taxon>Poales</taxon>
        <taxon>Poaceae</taxon>
        <taxon>BOP clade</taxon>
        <taxon>Oryzoideae</taxon>
        <taxon>Oryzeae</taxon>
        <taxon>Zizaniinae</taxon>
        <taxon>Zizania</taxon>
    </lineage>
</organism>
<dbReference type="InterPro" id="IPR004242">
    <property type="entry name" value="Transposase_21"/>
</dbReference>
<proteinExistence type="predicted"/>
<dbReference type="OrthoDB" id="1931687at2759"/>
<keyword evidence="3" id="KW-1185">Reference proteome</keyword>
<gene>
    <name evidence="2" type="ORF">GUJ93_ZPchr0010g10318</name>
</gene>
<keyword evidence="1" id="KW-0732">Signal</keyword>
<feature type="chain" id="PRO_5035329495" evidence="1">
    <location>
        <begin position="22"/>
        <end position="303"/>
    </location>
</feature>
<reference evidence="2" key="2">
    <citation type="submission" date="2021-02" db="EMBL/GenBank/DDBJ databases">
        <authorList>
            <person name="Kimball J.A."/>
            <person name="Haas M.W."/>
            <person name="Macchietto M."/>
            <person name="Kono T."/>
            <person name="Duquette J."/>
            <person name="Shao M."/>
        </authorList>
    </citation>
    <scope>NUCLEOTIDE SEQUENCE</scope>
    <source>
        <tissue evidence="2">Fresh leaf tissue</tissue>
    </source>
</reference>
<evidence type="ECO:0000313" key="2">
    <source>
        <dbReference type="EMBL" id="KAG8083991.1"/>
    </source>
</evidence>
<dbReference type="AlphaFoldDB" id="A0A8J5TM99"/>
<dbReference type="Pfam" id="PF02992">
    <property type="entry name" value="Transposase_21"/>
    <property type="match status" value="1"/>
</dbReference>
<accession>A0A8J5TM99</accession>
<evidence type="ECO:0000256" key="1">
    <source>
        <dbReference type="SAM" id="SignalP"/>
    </source>
</evidence>
<comment type="caution">
    <text evidence="2">The sequence shown here is derived from an EMBL/GenBank/DDBJ whole genome shotgun (WGS) entry which is preliminary data.</text>
</comment>